<dbReference type="SUPFAM" id="SSF88659">
    <property type="entry name" value="Sigma3 and sigma4 domains of RNA polymerase sigma factors"/>
    <property type="match status" value="1"/>
</dbReference>
<feature type="domain" description="RNA polymerase sigma-70 region 2" evidence="5">
    <location>
        <begin position="15"/>
        <end position="77"/>
    </location>
</feature>
<reference evidence="7" key="2">
    <citation type="submission" date="2020-03" db="EMBL/GenBank/DDBJ databases">
        <title>Flavobacteriaceae bacterium strain TP-CH-4, a member of the family Flavobacteriaceae isolated from a deep-sea seamount.</title>
        <authorList>
            <person name="Zhang D.-C."/>
        </authorList>
    </citation>
    <scope>NUCLEOTIDE SEQUENCE</scope>
    <source>
        <strain evidence="7">TP-CH-4</strain>
    </source>
</reference>
<dbReference type="Gene3D" id="1.10.10.10">
    <property type="entry name" value="Winged helix-like DNA-binding domain superfamily/Winged helix DNA-binding domain"/>
    <property type="match status" value="1"/>
</dbReference>
<evidence type="ECO:0000256" key="3">
    <source>
        <dbReference type="ARBA" id="ARBA00023082"/>
    </source>
</evidence>
<dbReference type="NCBIfam" id="TIGR02937">
    <property type="entry name" value="sigma70-ECF"/>
    <property type="match status" value="1"/>
</dbReference>
<feature type="domain" description="RNA polymerase sigma factor 70 region 4 type 2" evidence="6">
    <location>
        <begin position="104"/>
        <end position="154"/>
    </location>
</feature>
<dbReference type="InterPro" id="IPR013249">
    <property type="entry name" value="RNA_pol_sigma70_r4_t2"/>
</dbReference>
<dbReference type="PANTHER" id="PTHR43133">
    <property type="entry name" value="RNA POLYMERASE ECF-TYPE SIGMA FACTO"/>
    <property type="match status" value="1"/>
</dbReference>
<dbReference type="Gene3D" id="1.10.1740.10">
    <property type="match status" value="1"/>
</dbReference>
<proteinExistence type="inferred from homology"/>
<evidence type="ECO:0000313" key="8">
    <source>
        <dbReference type="Proteomes" id="UP000707206"/>
    </source>
</evidence>
<dbReference type="GO" id="GO:0003677">
    <property type="term" value="F:DNA binding"/>
    <property type="evidence" value="ECO:0007669"/>
    <property type="project" value="InterPro"/>
</dbReference>
<comment type="caution">
    <text evidence="7">The sequence shown here is derived from an EMBL/GenBank/DDBJ whole genome shotgun (WGS) entry which is preliminary data.</text>
</comment>
<accession>A0A967ATL7</accession>
<dbReference type="InterPro" id="IPR007627">
    <property type="entry name" value="RNA_pol_sigma70_r2"/>
</dbReference>
<dbReference type="SUPFAM" id="SSF88946">
    <property type="entry name" value="Sigma2 domain of RNA polymerase sigma factors"/>
    <property type="match status" value="1"/>
</dbReference>
<keyword evidence="8" id="KW-1185">Reference proteome</keyword>
<evidence type="ECO:0000256" key="2">
    <source>
        <dbReference type="ARBA" id="ARBA00023015"/>
    </source>
</evidence>
<evidence type="ECO:0000259" key="6">
    <source>
        <dbReference type="Pfam" id="PF08281"/>
    </source>
</evidence>
<keyword evidence="4" id="KW-0804">Transcription</keyword>
<dbReference type="AlphaFoldDB" id="A0A967ATL7"/>
<keyword evidence="2" id="KW-0805">Transcription regulation</keyword>
<dbReference type="InterPro" id="IPR013324">
    <property type="entry name" value="RNA_pol_sigma_r3/r4-like"/>
</dbReference>
<organism evidence="7 8">
    <name type="scientific">Pelagihabitans pacificus</name>
    <dbReference type="NCBI Taxonomy" id="2696054"/>
    <lineage>
        <taxon>Bacteria</taxon>
        <taxon>Pseudomonadati</taxon>
        <taxon>Bacteroidota</taxon>
        <taxon>Flavobacteriia</taxon>
        <taxon>Flavobacteriales</taxon>
        <taxon>Flavobacteriaceae</taxon>
        <taxon>Pelagihabitans</taxon>
    </lineage>
</organism>
<comment type="similarity">
    <text evidence="1">Belongs to the sigma-70 factor family. ECF subfamily.</text>
</comment>
<evidence type="ECO:0000313" key="7">
    <source>
        <dbReference type="EMBL" id="NHF58753.1"/>
    </source>
</evidence>
<dbReference type="InterPro" id="IPR013325">
    <property type="entry name" value="RNA_pol_sigma_r2"/>
</dbReference>
<dbReference type="RefSeq" id="WP_152573225.1">
    <property type="nucleotide sequence ID" value="NZ_VIKU02000001.1"/>
</dbReference>
<dbReference type="Proteomes" id="UP000707206">
    <property type="component" value="Unassembled WGS sequence"/>
</dbReference>
<dbReference type="Pfam" id="PF04542">
    <property type="entry name" value="Sigma70_r2"/>
    <property type="match status" value="1"/>
</dbReference>
<dbReference type="GO" id="GO:0006352">
    <property type="term" value="P:DNA-templated transcription initiation"/>
    <property type="evidence" value="ECO:0007669"/>
    <property type="project" value="InterPro"/>
</dbReference>
<evidence type="ECO:0000259" key="5">
    <source>
        <dbReference type="Pfam" id="PF04542"/>
    </source>
</evidence>
<gene>
    <name evidence="7" type="ORF">FK220_005340</name>
</gene>
<reference evidence="7" key="1">
    <citation type="submission" date="2019-07" db="EMBL/GenBank/DDBJ databases">
        <authorList>
            <person name="De-Chao Zhang Q."/>
        </authorList>
    </citation>
    <scope>NUCLEOTIDE SEQUENCE</scope>
    <source>
        <strain evidence="7">TP-CH-4</strain>
    </source>
</reference>
<dbReference type="InterPro" id="IPR014284">
    <property type="entry name" value="RNA_pol_sigma-70_dom"/>
</dbReference>
<evidence type="ECO:0000256" key="1">
    <source>
        <dbReference type="ARBA" id="ARBA00010641"/>
    </source>
</evidence>
<dbReference type="GO" id="GO:0016987">
    <property type="term" value="F:sigma factor activity"/>
    <property type="evidence" value="ECO:0007669"/>
    <property type="project" value="UniProtKB-KW"/>
</dbReference>
<keyword evidence="3" id="KW-0731">Sigma factor</keyword>
<dbReference type="EMBL" id="VIKU02000001">
    <property type="protein sequence ID" value="NHF58753.1"/>
    <property type="molecule type" value="Genomic_DNA"/>
</dbReference>
<sequence length="173" mass="20186">MDADQLKRIEVLFVEHYHEWCMLAFSYLGESSAAEDVVQEVFLRMILPKRNHIVHLRGYVKVSIRNACLKHIRKQRRQIAYSDHEAVVPSYEISLIDSERKAIINNSINALPEKARRIFQLCVIQGVRYKMAATTLGLSVNTVKYHLKKSFKSLRLSLRDTYFTFLLLPFVCL</sequence>
<dbReference type="InterPro" id="IPR036388">
    <property type="entry name" value="WH-like_DNA-bd_sf"/>
</dbReference>
<name>A0A967ATL7_9FLAO</name>
<protein>
    <submittedName>
        <fullName evidence="7">Sigma-70 family RNA polymerase sigma factor</fullName>
    </submittedName>
</protein>
<dbReference type="Pfam" id="PF08281">
    <property type="entry name" value="Sigma70_r4_2"/>
    <property type="match status" value="1"/>
</dbReference>
<dbReference type="InterPro" id="IPR039425">
    <property type="entry name" value="RNA_pol_sigma-70-like"/>
</dbReference>
<evidence type="ECO:0000256" key="4">
    <source>
        <dbReference type="ARBA" id="ARBA00023163"/>
    </source>
</evidence>
<dbReference type="PANTHER" id="PTHR43133:SF46">
    <property type="entry name" value="RNA POLYMERASE SIGMA-70 FACTOR ECF SUBFAMILY"/>
    <property type="match status" value="1"/>
</dbReference>